<name>A0A0X3NFP4_SCHSO</name>
<keyword evidence="12 26" id="KW-1133">Transmembrane helix</keyword>
<comment type="catalytic activity">
    <reaction evidence="22">
        <text>an N(4)-{beta-D-GlcNAc-(1-&gt;2)-alpha-D-Man-(1-&gt;3)-[alpha-D-Man-(1-&gt;6)]-beta-D-Man-(1-&gt;4)-beta-D-GlcNAc-(1-&gt;4)-beta-D-GlcNAc}-L-asparaginyl-[protein] + UDP-N-acetyl-alpha-D-glucosamine = N(4)-{beta-D-GlcNAc-(1-&gt;2)-alpha-D-Man-(1-&gt;3)-[beta-D-GlcNAc-(1-&gt;2)-alpha-D-Man-(1-&gt;6)]-beta-D-Man-(1-&gt;4)-beta-D-GlcNAc-(1-&gt;4)-beta-D-GlcNAc}-L-asparaginyl-[protein] + UDP + H(+)</text>
        <dbReference type="Rhea" id="RHEA:12941"/>
        <dbReference type="Rhea" id="RHEA-COMP:13526"/>
        <dbReference type="Rhea" id="RHEA-COMP:14369"/>
        <dbReference type="ChEBI" id="CHEBI:15378"/>
        <dbReference type="ChEBI" id="CHEBI:57705"/>
        <dbReference type="ChEBI" id="CHEBI:58223"/>
        <dbReference type="ChEBI" id="CHEBI:60615"/>
        <dbReference type="ChEBI" id="CHEBI:60651"/>
        <dbReference type="EC" id="2.4.1.143"/>
    </reaction>
</comment>
<evidence type="ECO:0000256" key="1">
    <source>
        <dbReference type="ARBA" id="ARBA00001936"/>
    </source>
</evidence>
<comment type="similarity">
    <text evidence="4">Belongs to the glycosyltransferase 16 (GT16) protein family.</text>
</comment>
<evidence type="ECO:0000256" key="5">
    <source>
        <dbReference type="ARBA" id="ARBA00012613"/>
    </source>
</evidence>
<evidence type="ECO:0000256" key="15">
    <source>
        <dbReference type="ARBA" id="ARBA00023157"/>
    </source>
</evidence>
<dbReference type="GO" id="GO:0006487">
    <property type="term" value="P:protein N-linked glycosylation"/>
    <property type="evidence" value="ECO:0007669"/>
    <property type="project" value="TreeGrafter"/>
</dbReference>
<dbReference type="Gene3D" id="3.90.550.10">
    <property type="entry name" value="Spore Coat Polysaccharide Biosynthesis Protein SpsA, Chain A"/>
    <property type="match status" value="1"/>
</dbReference>
<dbReference type="InterPro" id="IPR007754">
    <property type="entry name" value="GlcNAc_II"/>
</dbReference>
<keyword evidence="11" id="KW-0735">Signal-anchor</keyword>
<evidence type="ECO:0000256" key="23">
    <source>
        <dbReference type="PIRSR" id="PIRSR607754-1"/>
    </source>
</evidence>
<dbReference type="PANTHER" id="PTHR12871:SF0">
    <property type="entry name" value="ALPHA-1,6-MANNOSYL-GLYCOPROTEIN 2-BETA-N-ACETYLGLUCOSAMINYLTRANSFERASE"/>
    <property type="match status" value="1"/>
</dbReference>
<feature type="binding site" evidence="23">
    <location>
        <begin position="245"/>
        <end position="249"/>
    </location>
    <ligand>
        <name>substrate</name>
    </ligand>
</feature>
<proteinExistence type="inferred from homology"/>
<evidence type="ECO:0000256" key="20">
    <source>
        <dbReference type="ARBA" id="ARBA00032552"/>
    </source>
</evidence>
<organism evidence="27">
    <name type="scientific">Schistocephalus solidus</name>
    <name type="common">Tapeworm</name>
    <dbReference type="NCBI Taxonomy" id="70667"/>
    <lineage>
        <taxon>Eukaryota</taxon>
        <taxon>Metazoa</taxon>
        <taxon>Spiralia</taxon>
        <taxon>Lophotrochozoa</taxon>
        <taxon>Platyhelminthes</taxon>
        <taxon>Cestoda</taxon>
        <taxon>Eucestoda</taxon>
        <taxon>Diphyllobothriidea</taxon>
        <taxon>Diphyllobothriidae</taxon>
        <taxon>Schistocephalus</taxon>
    </lineage>
</organism>
<keyword evidence="8" id="KW-0808">Transferase</keyword>
<dbReference type="Pfam" id="PF05060">
    <property type="entry name" value="MGAT2"/>
    <property type="match status" value="1"/>
</dbReference>
<feature type="binding site" evidence="24">
    <location>
        <position position="277"/>
    </location>
    <ligand>
        <name>Mn(2+)</name>
        <dbReference type="ChEBI" id="CHEBI:29035"/>
    </ligand>
</feature>
<keyword evidence="7" id="KW-0328">Glycosyltransferase</keyword>
<evidence type="ECO:0000256" key="6">
    <source>
        <dbReference type="ARBA" id="ARBA00014817"/>
    </source>
</evidence>
<feature type="transmembrane region" description="Helical" evidence="26">
    <location>
        <begin position="7"/>
        <end position="27"/>
    </location>
</feature>
<evidence type="ECO:0000256" key="18">
    <source>
        <dbReference type="ARBA" id="ARBA00029663"/>
    </source>
</evidence>
<dbReference type="GO" id="GO:0005795">
    <property type="term" value="C:Golgi stack"/>
    <property type="evidence" value="ECO:0007669"/>
    <property type="project" value="InterPro"/>
</dbReference>
<evidence type="ECO:0000256" key="9">
    <source>
        <dbReference type="ARBA" id="ARBA00022692"/>
    </source>
</evidence>
<evidence type="ECO:0000313" key="27">
    <source>
        <dbReference type="EMBL" id="JAP38498.1"/>
    </source>
</evidence>
<evidence type="ECO:0000256" key="8">
    <source>
        <dbReference type="ARBA" id="ARBA00022679"/>
    </source>
</evidence>
<accession>A0A0X3NFP4</accession>
<dbReference type="UniPathway" id="UPA00378"/>
<evidence type="ECO:0000256" key="2">
    <source>
        <dbReference type="ARBA" id="ARBA00004323"/>
    </source>
</evidence>
<keyword evidence="10 24" id="KW-0479">Metal-binding</keyword>
<dbReference type="EMBL" id="GEEE01024727">
    <property type="protein sequence ID" value="JAP38498.1"/>
    <property type="molecule type" value="Transcribed_RNA"/>
</dbReference>
<feature type="binding site" evidence="23">
    <location>
        <begin position="142"/>
        <end position="146"/>
    </location>
    <ligand>
        <name>substrate</name>
    </ligand>
</feature>
<dbReference type="GO" id="GO:0000139">
    <property type="term" value="C:Golgi membrane"/>
    <property type="evidence" value="ECO:0007669"/>
    <property type="project" value="UniProtKB-SubCell"/>
</dbReference>
<evidence type="ECO:0000256" key="14">
    <source>
        <dbReference type="ARBA" id="ARBA00023136"/>
    </source>
</evidence>
<evidence type="ECO:0000256" key="22">
    <source>
        <dbReference type="ARBA" id="ARBA00093257"/>
    </source>
</evidence>
<evidence type="ECO:0000256" key="11">
    <source>
        <dbReference type="ARBA" id="ARBA00022968"/>
    </source>
</evidence>
<dbReference type="InterPro" id="IPR029044">
    <property type="entry name" value="Nucleotide-diphossugar_trans"/>
</dbReference>
<evidence type="ECO:0000256" key="4">
    <source>
        <dbReference type="ARBA" id="ARBA00011011"/>
    </source>
</evidence>
<keyword evidence="13" id="KW-0333">Golgi apparatus</keyword>
<keyword evidence="14 26" id="KW-0472">Membrane</keyword>
<evidence type="ECO:0000256" key="26">
    <source>
        <dbReference type="SAM" id="Phobius"/>
    </source>
</evidence>
<feature type="disulfide bond" evidence="25">
    <location>
        <begin position="215"/>
        <end position="226"/>
    </location>
</feature>
<evidence type="ECO:0000256" key="25">
    <source>
        <dbReference type="PIRSR" id="PIRSR607754-3"/>
    </source>
</evidence>
<evidence type="ECO:0000256" key="3">
    <source>
        <dbReference type="ARBA" id="ARBA00004922"/>
    </source>
</evidence>
<keyword evidence="9 26" id="KW-0812">Transmembrane</keyword>
<dbReference type="EMBL" id="GEEE01012918">
    <property type="protein sequence ID" value="JAP50307.1"/>
    <property type="molecule type" value="Transcribed_RNA"/>
</dbReference>
<evidence type="ECO:0000256" key="7">
    <source>
        <dbReference type="ARBA" id="ARBA00022676"/>
    </source>
</evidence>
<feature type="binding site" evidence="23">
    <location>
        <position position="173"/>
    </location>
    <ligand>
        <name>substrate</name>
    </ligand>
</feature>
<evidence type="ECO:0000256" key="17">
    <source>
        <dbReference type="ARBA" id="ARBA00023211"/>
    </source>
</evidence>
<reference evidence="27" key="1">
    <citation type="submission" date="2016-01" db="EMBL/GenBank/DDBJ databases">
        <title>Reference transcriptome for the parasite Schistocephalus solidus: insights into the molecular evolution of parasitism.</title>
        <authorList>
            <person name="Hebert F.O."/>
            <person name="Grambauer S."/>
            <person name="Barber I."/>
            <person name="Landry C.R."/>
            <person name="Aubin-Horth N."/>
        </authorList>
    </citation>
    <scope>NUCLEOTIDE SEQUENCE</scope>
</reference>
<feature type="disulfide bond" evidence="25">
    <location>
        <begin position="344"/>
        <end position="367"/>
    </location>
</feature>
<feature type="disulfide bond" evidence="25">
    <location>
        <begin position="349"/>
        <end position="451"/>
    </location>
</feature>
<keyword evidence="15 25" id="KW-1015">Disulfide bond</keyword>
<dbReference type="GO" id="GO:0008455">
    <property type="term" value="F:alpha-1,6-mannosylglycoprotein 2-beta-N-acetylglucosaminyltransferase activity"/>
    <property type="evidence" value="ECO:0007669"/>
    <property type="project" value="UniProtKB-EC"/>
</dbReference>
<comment type="cofactor">
    <cofactor evidence="1 24">
        <name>Mn(2+)</name>
        <dbReference type="ChEBI" id="CHEBI:29035"/>
    </cofactor>
</comment>
<evidence type="ECO:0000256" key="19">
    <source>
        <dbReference type="ARBA" id="ARBA00031203"/>
    </source>
</evidence>
<evidence type="ECO:0000256" key="21">
    <source>
        <dbReference type="ARBA" id="ARBA00032915"/>
    </source>
</evidence>
<evidence type="ECO:0000256" key="24">
    <source>
        <dbReference type="PIRSR" id="PIRSR607754-2"/>
    </source>
</evidence>
<dbReference type="PANTHER" id="PTHR12871">
    <property type="entry name" value="BETA-1,2-N-ACETYLGLUCOSAMINYLTRANSFERASE II"/>
    <property type="match status" value="1"/>
</dbReference>
<sequence>MKLRTLLSRLLLLVIAVCLTNIILYLWPVNRRTSNGLFSNTDQTISKNLIVDVENTWYELIRSWRRQKIRTNEHLQNLLDKGILKSPEENGFREEPLPSFRAPLQKEIRSDLKGNVRKINQAQKIFGESFLRVPPKFVLVIQVHERFENLIALIDSLSRVHGIEDTLLVFSHDVFLDEINSLVANIGFAPVLQIFYPYSIQIYNSSFPAQDPRDCPRTLTNTSSNCLNKDWPDFASHYREANVSQTKNHWFWKLLFASEKLTILRDFDGYFLLLEEDHLVLDDILHVLQKAIDLGTSADIISLGSYTQPDFTDHQKVYLTKWRSSRHNMGMAMNRKTIGRIRSCSQVFCTYDDYNWDWSLQFVGLTCFKPELTVLHFNFAPRVYHTGVCGMHSSQRDCDVRRFLAELQAKIDLQFRPWLFPEHLELADGEALSGASRRNGGWGDVRDQTLCLSFARNRWLALSEHPSVIANSRDVAHMEPLLRGVPLTEIDPLS</sequence>
<dbReference type="GO" id="GO:0009312">
    <property type="term" value="P:oligosaccharide biosynthetic process"/>
    <property type="evidence" value="ECO:0007669"/>
    <property type="project" value="InterPro"/>
</dbReference>
<evidence type="ECO:0000256" key="13">
    <source>
        <dbReference type="ARBA" id="ARBA00023034"/>
    </source>
</evidence>
<keyword evidence="17 24" id="KW-0464">Manganese</keyword>
<feature type="disulfide bond" evidence="25">
    <location>
        <begin position="389"/>
        <end position="398"/>
    </location>
</feature>
<comment type="pathway">
    <text evidence="3">Protein modification; protein glycosylation.</text>
</comment>
<feature type="binding site" evidence="24">
    <location>
        <position position="385"/>
    </location>
    <ligand>
        <name>Mn(2+)</name>
        <dbReference type="ChEBI" id="CHEBI:29035"/>
    </ligand>
</feature>
<gene>
    <name evidence="27" type="ORF">TR128137</name>
</gene>
<dbReference type="GO" id="GO:0046872">
    <property type="term" value="F:metal ion binding"/>
    <property type="evidence" value="ECO:0007669"/>
    <property type="project" value="UniProtKB-KW"/>
</dbReference>
<dbReference type="AlphaFoldDB" id="A0A0X3NFP4"/>
<evidence type="ECO:0000256" key="12">
    <source>
        <dbReference type="ARBA" id="ARBA00022989"/>
    </source>
</evidence>
<evidence type="ECO:0000256" key="16">
    <source>
        <dbReference type="ARBA" id="ARBA00023180"/>
    </source>
</evidence>
<keyword evidence="16" id="KW-0325">Glycoprotein</keyword>
<dbReference type="EC" id="2.4.1.143" evidence="5"/>
<comment type="subcellular location">
    <subcellularLocation>
        <location evidence="2">Golgi apparatus membrane</location>
        <topology evidence="2">Single-pass type II membrane protein</topology>
    </subcellularLocation>
</comment>
<protein>
    <recommendedName>
        <fullName evidence="6">Alpha-1,6-mannosyl-glycoprotein 2-beta-N-acetylglucosaminyltransferase</fullName>
        <ecNumber evidence="5">2.4.1.143</ecNumber>
    </recommendedName>
    <alternativeName>
        <fullName evidence="21">Beta-1,2-N-acetylglucosaminyltransferase II</fullName>
    </alternativeName>
    <alternativeName>
        <fullName evidence="20">GlcNAc-T II</fullName>
    </alternativeName>
    <alternativeName>
        <fullName evidence="19">Mannoside acetylglucosaminyltransferase 2</fullName>
    </alternativeName>
    <alternativeName>
        <fullName evidence="18">N-glycosyl-oligosaccharide-glycoprotein N-acetylglucosaminyltransferase II</fullName>
    </alternativeName>
</protein>
<evidence type="ECO:0000256" key="10">
    <source>
        <dbReference type="ARBA" id="ARBA00022723"/>
    </source>
</evidence>